<keyword evidence="2" id="KW-1185">Reference proteome</keyword>
<dbReference type="PIRSF" id="PIRSF008502">
    <property type="entry name" value="UCP008502"/>
    <property type="match status" value="1"/>
</dbReference>
<accession>A0A1I1ZX80</accession>
<dbReference type="Proteomes" id="UP000198589">
    <property type="component" value="Unassembled WGS sequence"/>
</dbReference>
<protein>
    <submittedName>
        <fullName evidence="1">Uncharacterized conserved protein, DUF1697 family</fullName>
    </submittedName>
</protein>
<evidence type="ECO:0000313" key="2">
    <source>
        <dbReference type="Proteomes" id="UP000198589"/>
    </source>
</evidence>
<dbReference type="Pfam" id="PF08002">
    <property type="entry name" value="DUF1697"/>
    <property type="match status" value="1"/>
</dbReference>
<dbReference type="SUPFAM" id="SSF160379">
    <property type="entry name" value="SP0830-like"/>
    <property type="match status" value="1"/>
</dbReference>
<proteinExistence type="predicted"/>
<dbReference type="InterPro" id="IPR012545">
    <property type="entry name" value="DUF1697"/>
</dbReference>
<dbReference type="EMBL" id="FOND01000003">
    <property type="protein sequence ID" value="SFE36018.1"/>
    <property type="molecule type" value="Genomic_DNA"/>
</dbReference>
<sequence>MAAARYGRRVTTRYVALLRAINLGATRRVSMPRLREVLSFRGYGDVRTHLASGNVLLDSDLPEAALSAALTRAIGEEFDLDVPVVVRTAQELGDVLAADPLGELVTDPSRYSVTFFAEPLDPDRVAAAPAYEGAVLALRDRELYLWLPDGFRAGPAAGVRWDRVLGQAGTNRNWNTVRTLVELAA</sequence>
<dbReference type="PANTHER" id="PTHR36439">
    <property type="entry name" value="BLL4334 PROTEIN"/>
    <property type="match status" value="1"/>
</dbReference>
<dbReference type="Gene3D" id="3.30.70.1280">
    <property type="entry name" value="SP0830-like domains"/>
    <property type="match status" value="1"/>
</dbReference>
<evidence type="ECO:0000313" key="1">
    <source>
        <dbReference type="EMBL" id="SFE36018.1"/>
    </source>
</evidence>
<dbReference type="OrthoDB" id="9806494at2"/>
<dbReference type="AlphaFoldDB" id="A0A1I1ZX80"/>
<dbReference type="PANTHER" id="PTHR36439:SF1">
    <property type="entry name" value="DUF1697 DOMAIN-CONTAINING PROTEIN"/>
    <property type="match status" value="1"/>
</dbReference>
<dbReference type="STRING" id="1798228.SAMN05216574_103162"/>
<reference evidence="2" key="1">
    <citation type="submission" date="2016-10" db="EMBL/GenBank/DDBJ databases">
        <authorList>
            <person name="Varghese N."/>
            <person name="Submissions S."/>
        </authorList>
    </citation>
    <scope>NUCLEOTIDE SEQUENCE [LARGE SCALE GENOMIC DNA]</scope>
    <source>
        <strain evidence="2">DSM 46838</strain>
    </source>
</reference>
<name>A0A1I1ZX80_9ACTN</name>
<organism evidence="1 2">
    <name type="scientific">Blastococcus tunisiensis</name>
    <dbReference type="NCBI Taxonomy" id="1798228"/>
    <lineage>
        <taxon>Bacteria</taxon>
        <taxon>Bacillati</taxon>
        <taxon>Actinomycetota</taxon>
        <taxon>Actinomycetes</taxon>
        <taxon>Geodermatophilales</taxon>
        <taxon>Geodermatophilaceae</taxon>
        <taxon>Blastococcus</taxon>
    </lineage>
</organism>
<gene>
    <name evidence="1" type="ORF">SAMN05216574_103162</name>
</gene>